<gene>
    <name evidence="2" type="ORF">PCOR1329_LOCUS78572</name>
</gene>
<feature type="region of interest" description="Disordered" evidence="1">
    <location>
        <begin position="45"/>
        <end position="70"/>
    </location>
</feature>
<dbReference type="Proteomes" id="UP001189429">
    <property type="component" value="Unassembled WGS sequence"/>
</dbReference>
<evidence type="ECO:0000256" key="1">
    <source>
        <dbReference type="SAM" id="MobiDB-lite"/>
    </source>
</evidence>
<organism evidence="2 3">
    <name type="scientific">Prorocentrum cordatum</name>
    <dbReference type="NCBI Taxonomy" id="2364126"/>
    <lineage>
        <taxon>Eukaryota</taxon>
        <taxon>Sar</taxon>
        <taxon>Alveolata</taxon>
        <taxon>Dinophyceae</taxon>
        <taxon>Prorocentrales</taxon>
        <taxon>Prorocentraceae</taxon>
        <taxon>Prorocentrum</taxon>
    </lineage>
</organism>
<dbReference type="EMBL" id="CAUYUJ010020969">
    <property type="protein sequence ID" value="CAK0901697.1"/>
    <property type="molecule type" value="Genomic_DNA"/>
</dbReference>
<name>A0ABN9XTF4_9DINO</name>
<evidence type="ECO:0000313" key="2">
    <source>
        <dbReference type="EMBL" id="CAK0901697.1"/>
    </source>
</evidence>
<reference evidence="2" key="1">
    <citation type="submission" date="2023-10" db="EMBL/GenBank/DDBJ databases">
        <authorList>
            <person name="Chen Y."/>
            <person name="Shah S."/>
            <person name="Dougan E. K."/>
            <person name="Thang M."/>
            <person name="Chan C."/>
        </authorList>
    </citation>
    <scope>NUCLEOTIDE SEQUENCE [LARGE SCALE GENOMIC DNA]</scope>
</reference>
<comment type="caution">
    <text evidence="2">The sequence shown here is derived from an EMBL/GenBank/DDBJ whole genome shotgun (WGS) entry which is preliminary data.</text>
</comment>
<keyword evidence="3" id="KW-1185">Reference proteome</keyword>
<feature type="compositionally biased region" description="Low complexity" evidence="1">
    <location>
        <begin position="54"/>
        <end position="67"/>
    </location>
</feature>
<feature type="non-terminal residue" evidence="2">
    <location>
        <position position="1"/>
    </location>
</feature>
<accession>A0ABN9XTF4</accession>
<feature type="region of interest" description="Disordered" evidence="1">
    <location>
        <begin position="1"/>
        <end position="20"/>
    </location>
</feature>
<sequence>GDLRAGAQLHGRPPLLGPGVAAVRNEDSERGLPLRPAAVRPAAAVRLPDRQLQRPAGAEPGPAAAAHGGREHLQLHHLRLPRQDEQPRGLRPVPAVPVAGEAGLPGRGALALNELAEREFSASLQLEDLRGALREVGAGAAWDGAGSQLGAAPWWLRQRSLRDAATRVLEEVLPCADPCVTGMVSSGREALECIGLDEPAAVWPAVLGLLAHSAALHALAWLCLSKLSRERR</sequence>
<protein>
    <submittedName>
        <fullName evidence="2">Uncharacterized protein</fullName>
    </submittedName>
</protein>
<proteinExistence type="predicted"/>
<evidence type="ECO:0000313" key="3">
    <source>
        <dbReference type="Proteomes" id="UP001189429"/>
    </source>
</evidence>